<reference evidence="1" key="1">
    <citation type="submission" date="2021-02" db="EMBL/GenBank/DDBJ databases">
        <authorList>
            <person name="Dougan E. K."/>
            <person name="Rhodes N."/>
            <person name="Thang M."/>
            <person name="Chan C."/>
        </authorList>
    </citation>
    <scope>NUCLEOTIDE SEQUENCE</scope>
</reference>
<dbReference type="Proteomes" id="UP000604046">
    <property type="component" value="Unassembled WGS sequence"/>
</dbReference>
<protein>
    <submittedName>
        <fullName evidence="1">Uncharacterized protein</fullName>
    </submittedName>
</protein>
<gene>
    <name evidence="1" type="ORF">SNAT2548_LOCUS9558</name>
</gene>
<organism evidence="1 2">
    <name type="scientific">Symbiodinium natans</name>
    <dbReference type="NCBI Taxonomy" id="878477"/>
    <lineage>
        <taxon>Eukaryota</taxon>
        <taxon>Sar</taxon>
        <taxon>Alveolata</taxon>
        <taxon>Dinophyceae</taxon>
        <taxon>Suessiales</taxon>
        <taxon>Symbiodiniaceae</taxon>
        <taxon>Symbiodinium</taxon>
    </lineage>
</organism>
<accession>A0A812KXN9</accession>
<keyword evidence="2" id="KW-1185">Reference proteome</keyword>
<comment type="caution">
    <text evidence="1">The sequence shown here is derived from an EMBL/GenBank/DDBJ whole genome shotgun (WGS) entry which is preliminary data.</text>
</comment>
<evidence type="ECO:0000313" key="2">
    <source>
        <dbReference type="Proteomes" id="UP000604046"/>
    </source>
</evidence>
<evidence type="ECO:0000313" key="1">
    <source>
        <dbReference type="EMBL" id="CAE7232056.1"/>
    </source>
</evidence>
<dbReference type="EMBL" id="CAJNDS010000757">
    <property type="protein sequence ID" value="CAE7232056.1"/>
    <property type="molecule type" value="Genomic_DNA"/>
</dbReference>
<name>A0A812KXN9_9DINO</name>
<sequence length="247" mass="28559">MARRWAIFAEESRHFMNDMKSAKNFLPDKVPRDLFWILRAAHHFRNTCLNGSEVLSPEGDDPEPLVACLAMLRQQQELPHWQPKPRTGPDYYPLVYEVHAESDKEAIIYGAALGLLNEVRFSRGGCLEVLEIPEHPWQRSSEQDGKSEKDKWAWGTLMPLYFREVGEREQQWRTDAFPSRWRFGRQLVALRRDRDSDNVQTHFGCPGHKLFARHAAVAVLDVQPARVRIFSVFQPRRKPNEVGSAGG</sequence>
<proteinExistence type="predicted"/>
<dbReference type="OrthoDB" id="10562158at2759"/>
<dbReference type="AlphaFoldDB" id="A0A812KXN9"/>